<dbReference type="GO" id="GO:0006260">
    <property type="term" value="P:DNA replication"/>
    <property type="evidence" value="ECO:0007669"/>
    <property type="project" value="InterPro"/>
</dbReference>
<accession>A0A6H0A1J9</accession>
<dbReference type="GO" id="GO:0003697">
    <property type="term" value="F:single-stranded DNA binding"/>
    <property type="evidence" value="ECO:0007669"/>
    <property type="project" value="InterPro"/>
</dbReference>
<dbReference type="PIRSF" id="PIRSF002070">
    <property type="entry name" value="SSB"/>
    <property type="match status" value="1"/>
</dbReference>
<dbReference type="PROSITE" id="PS50935">
    <property type="entry name" value="SSB"/>
    <property type="match status" value="1"/>
</dbReference>
<dbReference type="OMA" id="YLEFEIV"/>
<evidence type="ECO:0000256" key="2">
    <source>
        <dbReference type="PROSITE-ProRule" id="PRU00252"/>
    </source>
</evidence>
<dbReference type="InterPro" id="IPR011344">
    <property type="entry name" value="ssDNA-bd"/>
</dbReference>
<dbReference type="Gene3D" id="2.40.50.140">
    <property type="entry name" value="Nucleic acid-binding proteins"/>
    <property type="match status" value="1"/>
</dbReference>
<reference evidence="3" key="1">
    <citation type="submission" date="2020-02" db="EMBL/GenBank/DDBJ databases">
        <authorList>
            <person name="Hu X."/>
            <person name="Yuan Z."/>
            <person name="Cheng J."/>
            <person name="Geng P."/>
        </authorList>
    </citation>
    <scope>NUCLEOTIDE SEQUENCE</scope>
    <source>
        <strain evidence="3">SSII-1</strain>
        <plasmid evidence="3">pSSII-1</plasmid>
    </source>
</reference>
<dbReference type="CDD" id="cd04496">
    <property type="entry name" value="SSB_OBF"/>
    <property type="match status" value="1"/>
</dbReference>
<sequence length="96" mass="10986">MQSILLTGRLTTDPLLTYTPEIAKCTFFLAVASNHNGYKKTDFIPCVAWRQQAELLGNFARKGQKIEVRGYIRSRTFTSEGQKVSYLEFEIVDAEY</sequence>
<protein>
    <recommendedName>
        <fullName evidence="4">Single-stranded DNA-binding protein</fullName>
    </recommendedName>
</protein>
<dbReference type="InterPro" id="IPR012340">
    <property type="entry name" value="NA-bd_OB-fold"/>
</dbReference>
<keyword evidence="1 2" id="KW-0238">DNA-binding</keyword>
<dbReference type="AlphaFoldDB" id="A0A6H0A1J9"/>
<dbReference type="EMBL" id="MT075580">
    <property type="protein sequence ID" value="QIS31189.1"/>
    <property type="molecule type" value="Genomic_DNA"/>
</dbReference>
<dbReference type="InterPro" id="IPR000424">
    <property type="entry name" value="Primosome_PriB/ssb"/>
</dbReference>
<dbReference type="Pfam" id="PF00436">
    <property type="entry name" value="SSB"/>
    <property type="match status" value="1"/>
</dbReference>
<organism evidence="3">
    <name type="scientific">Lysinibacillus sphaericus</name>
    <name type="common">Bacillus sphaericus</name>
    <dbReference type="NCBI Taxonomy" id="1421"/>
    <lineage>
        <taxon>Bacteria</taxon>
        <taxon>Bacillati</taxon>
        <taxon>Bacillota</taxon>
        <taxon>Bacilli</taxon>
        <taxon>Bacillales</taxon>
        <taxon>Bacillaceae</taxon>
        <taxon>Lysinibacillus</taxon>
    </lineage>
</organism>
<dbReference type="SUPFAM" id="SSF50249">
    <property type="entry name" value="Nucleic acid-binding proteins"/>
    <property type="match status" value="1"/>
</dbReference>
<evidence type="ECO:0008006" key="4">
    <source>
        <dbReference type="Google" id="ProtNLM"/>
    </source>
</evidence>
<geneLocation type="plasmid" evidence="3">
    <name>pSSII-1</name>
</geneLocation>
<evidence type="ECO:0000313" key="3">
    <source>
        <dbReference type="EMBL" id="QIS31189.1"/>
    </source>
</evidence>
<evidence type="ECO:0000256" key="1">
    <source>
        <dbReference type="ARBA" id="ARBA00023125"/>
    </source>
</evidence>
<proteinExistence type="predicted"/>
<name>A0A6H0A1J9_LYSSH</name>
<dbReference type="RefSeq" id="WP_012291653.1">
    <property type="nucleotide sequence ID" value="NZ_CP014644.1"/>
</dbReference>
<keyword evidence="3" id="KW-0614">Plasmid</keyword>